<comment type="caution">
    <text evidence="2">The sequence shown here is derived from an EMBL/GenBank/DDBJ whole genome shotgun (WGS) entry which is preliminary data.</text>
</comment>
<organism evidence="2 3">
    <name type="scientific">Kockovaella imperatae</name>
    <dbReference type="NCBI Taxonomy" id="4999"/>
    <lineage>
        <taxon>Eukaryota</taxon>
        <taxon>Fungi</taxon>
        <taxon>Dikarya</taxon>
        <taxon>Basidiomycota</taxon>
        <taxon>Agaricomycotina</taxon>
        <taxon>Tremellomycetes</taxon>
        <taxon>Tremellales</taxon>
        <taxon>Cuniculitremaceae</taxon>
        <taxon>Kockovaella</taxon>
    </lineage>
</organism>
<evidence type="ECO:0000313" key="3">
    <source>
        <dbReference type="Proteomes" id="UP000193218"/>
    </source>
</evidence>
<evidence type="ECO:0000313" key="2">
    <source>
        <dbReference type="EMBL" id="ORX37444.1"/>
    </source>
</evidence>
<feature type="compositionally biased region" description="Polar residues" evidence="1">
    <location>
        <begin position="113"/>
        <end position="123"/>
    </location>
</feature>
<gene>
    <name evidence="2" type="ORF">BD324DRAFT_651038</name>
</gene>
<dbReference type="InParanoid" id="A0A1Y1UIX3"/>
<proteinExistence type="predicted"/>
<feature type="region of interest" description="Disordered" evidence="1">
    <location>
        <begin position="72"/>
        <end position="148"/>
    </location>
</feature>
<accession>A0A1Y1UIX3</accession>
<dbReference type="AlphaFoldDB" id="A0A1Y1UIX3"/>
<feature type="compositionally biased region" description="Polar residues" evidence="1">
    <location>
        <begin position="97"/>
        <end position="106"/>
    </location>
</feature>
<protein>
    <submittedName>
        <fullName evidence="2">Uncharacterized protein</fullName>
    </submittedName>
</protein>
<reference evidence="2 3" key="1">
    <citation type="submission" date="2017-03" db="EMBL/GenBank/DDBJ databases">
        <title>Widespread Adenine N6-methylation of Active Genes in Fungi.</title>
        <authorList>
            <consortium name="DOE Joint Genome Institute"/>
            <person name="Mondo S.J."/>
            <person name="Dannebaum R.O."/>
            <person name="Kuo R.C."/>
            <person name="Louie K.B."/>
            <person name="Bewick A.J."/>
            <person name="Labutti K."/>
            <person name="Haridas S."/>
            <person name="Kuo A."/>
            <person name="Salamov A."/>
            <person name="Ahrendt S.R."/>
            <person name="Lau R."/>
            <person name="Bowen B.P."/>
            <person name="Lipzen A."/>
            <person name="Sullivan W."/>
            <person name="Andreopoulos W.B."/>
            <person name="Clum A."/>
            <person name="Lindquist E."/>
            <person name="Daum C."/>
            <person name="Northen T.R."/>
            <person name="Ramamoorthy G."/>
            <person name="Schmitz R.J."/>
            <person name="Gryganskyi A."/>
            <person name="Culley D."/>
            <person name="Magnuson J."/>
            <person name="James T.Y."/>
            <person name="O'Malley M.A."/>
            <person name="Stajich J.E."/>
            <person name="Spatafora J.W."/>
            <person name="Visel A."/>
            <person name="Grigoriev I.V."/>
        </authorList>
    </citation>
    <scope>NUCLEOTIDE SEQUENCE [LARGE SCALE GENOMIC DNA]</scope>
    <source>
        <strain evidence="2 3">NRRL Y-17943</strain>
    </source>
</reference>
<sequence length="148" mass="15844">MFFAPSFDLHSNGLPSSSFTIHAPVRPPSLLRAHQDHSQPAIASSNARPATAVVPIPHFAAMAIFNSRTDLQPAPLIPDESPVPYRSRESSLIAVTPQHQPSNGANPTPIYIPQTTARPSTHLSLPDHSPPAYFTSSPPKSSEQVSAL</sequence>
<name>A0A1Y1UIX3_9TREE</name>
<keyword evidence="3" id="KW-1185">Reference proteome</keyword>
<feature type="compositionally biased region" description="Polar residues" evidence="1">
    <location>
        <begin position="134"/>
        <end position="148"/>
    </location>
</feature>
<dbReference type="EMBL" id="NBSH01000006">
    <property type="protein sequence ID" value="ORX37444.1"/>
    <property type="molecule type" value="Genomic_DNA"/>
</dbReference>
<dbReference type="Proteomes" id="UP000193218">
    <property type="component" value="Unassembled WGS sequence"/>
</dbReference>
<dbReference type="GeneID" id="33560064"/>
<evidence type="ECO:0000256" key="1">
    <source>
        <dbReference type="SAM" id="MobiDB-lite"/>
    </source>
</evidence>
<dbReference type="RefSeq" id="XP_021871482.1">
    <property type="nucleotide sequence ID" value="XM_022018255.1"/>
</dbReference>